<evidence type="ECO:0000313" key="11">
    <source>
        <dbReference type="Proteomes" id="UP001501676"/>
    </source>
</evidence>
<comment type="caution">
    <text evidence="10">The sequence shown here is derived from an EMBL/GenBank/DDBJ whole genome shotgun (WGS) entry which is preliminary data.</text>
</comment>
<feature type="transmembrane region" description="Helical" evidence="8">
    <location>
        <begin position="149"/>
        <end position="169"/>
    </location>
</feature>
<evidence type="ECO:0000256" key="1">
    <source>
        <dbReference type="ARBA" id="ARBA00004651"/>
    </source>
</evidence>
<keyword evidence="11" id="KW-1185">Reference proteome</keyword>
<evidence type="ECO:0000313" key="10">
    <source>
        <dbReference type="EMBL" id="GAA3396588.1"/>
    </source>
</evidence>
<feature type="transmembrane region" description="Helical" evidence="8">
    <location>
        <begin position="225"/>
        <end position="251"/>
    </location>
</feature>
<feature type="transmembrane region" description="Helical" evidence="8">
    <location>
        <begin position="30"/>
        <end position="50"/>
    </location>
</feature>
<feature type="transmembrane region" description="Helical" evidence="8">
    <location>
        <begin position="398"/>
        <end position="418"/>
    </location>
</feature>
<comment type="subcellular location">
    <subcellularLocation>
        <location evidence="1">Cell membrane</location>
        <topology evidence="1">Multi-pass membrane protein</topology>
    </subcellularLocation>
</comment>
<gene>
    <name evidence="10" type="ORF">GCM10020369_73860</name>
</gene>
<keyword evidence="3" id="KW-1003">Cell membrane</keyword>
<feature type="transmembrane region" description="Helical" evidence="8">
    <location>
        <begin position="56"/>
        <end position="77"/>
    </location>
</feature>
<organism evidence="10 11">
    <name type="scientific">Cryptosporangium minutisporangium</name>
    <dbReference type="NCBI Taxonomy" id="113569"/>
    <lineage>
        <taxon>Bacteria</taxon>
        <taxon>Bacillati</taxon>
        <taxon>Actinomycetota</taxon>
        <taxon>Actinomycetes</taxon>
        <taxon>Cryptosporangiales</taxon>
        <taxon>Cryptosporangiaceae</taxon>
        <taxon>Cryptosporangium</taxon>
    </lineage>
</organism>
<feature type="transmembrane region" description="Helical" evidence="8">
    <location>
        <begin position="6"/>
        <end position="25"/>
    </location>
</feature>
<keyword evidence="5 8" id="KW-1133">Transmembrane helix</keyword>
<keyword evidence="4 8" id="KW-0812">Transmembrane</keyword>
<sequence length="508" mass="51232">MESLLDGVLGLPGPLVVALAAVILAAEPAVLAGVVLPSVSTALGLGFLAYSGTLNLPIALATAMVAVIAGDGAGYVVGRRTAGRPAAGSARRGGFLQRRLDGALTRAAALLGRHGGRAVFVARWAVGARTLVPRLAGAGGMSPGAFLRYSVPAGLLWSGLYVGAGYLAGSSYQQVSAVAGQASLGLVMVAVAVVAGIAAGRWLGRHPDLPARLFARVVGVRPWSSAALIVALTLVGGVLTALVAVAVWAGGLPQLDEPVAAALTSQYDSGLALVAKALLLSTPSYAVVAAAAVVVLLRPVHSPRHQGPLGVLVSGGAVLPLVILGLVLNAAEGIAGTDHLFAIQHAISTTAIALATWTVARKRRSRIARGSTWTLGAAIVILLAADRVYLGWGTVSSTTAALLIGLIWAGVFVAAWAATPARSGSPIGSRGSAAGTPEASATEFGDRAATVHQAVVQIGQRLDLGPVVARGSRVGAGSTVQFEHRDDLLARLPAPTLVRDGRLHFRVG</sequence>
<comment type="similarity">
    <text evidence="2">Belongs to the DedA family.</text>
</comment>
<dbReference type="EMBL" id="BAAAYN010000057">
    <property type="protein sequence ID" value="GAA3396588.1"/>
    <property type="molecule type" value="Genomic_DNA"/>
</dbReference>
<dbReference type="PANTHER" id="PTHR30353:SF0">
    <property type="entry name" value="TRANSMEMBRANE PROTEIN"/>
    <property type="match status" value="1"/>
</dbReference>
<feature type="transmembrane region" description="Helical" evidence="8">
    <location>
        <begin position="181"/>
        <end position="204"/>
    </location>
</feature>
<evidence type="ECO:0000256" key="3">
    <source>
        <dbReference type="ARBA" id="ARBA00022475"/>
    </source>
</evidence>
<accession>A0ABP6TAE8</accession>
<dbReference type="Proteomes" id="UP001501676">
    <property type="component" value="Unassembled WGS sequence"/>
</dbReference>
<dbReference type="RefSeq" id="WP_345732946.1">
    <property type="nucleotide sequence ID" value="NZ_BAAAYN010000057.1"/>
</dbReference>
<evidence type="ECO:0000256" key="4">
    <source>
        <dbReference type="ARBA" id="ARBA00022692"/>
    </source>
</evidence>
<feature type="transmembrane region" description="Helical" evidence="8">
    <location>
        <begin position="309"/>
        <end position="328"/>
    </location>
</feature>
<dbReference type="PANTHER" id="PTHR30353">
    <property type="entry name" value="INNER MEMBRANE PROTEIN DEDA-RELATED"/>
    <property type="match status" value="1"/>
</dbReference>
<evidence type="ECO:0000256" key="7">
    <source>
        <dbReference type="SAM" id="MobiDB-lite"/>
    </source>
</evidence>
<keyword evidence="6 8" id="KW-0472">Membrane</keyword>
<dbReference type="Pfam" id="PF09335">
    <property type="entry name" value="VTT_dom"/>
    <property type="match status" value="1"/>
</dbReference>
<feature type="region of interest" description="Disordered" evidence="7">
    <location>
        <begin position="421"/>
        <end position="441"/>
    </location>
</feature>
<dbReference type="InterPro" id="IPR032818">
    <property type="entry name" value="DedA-like"/>
</dbReference>
<feature type="domain" description="VTT" evidence="9">
    <location>
        <begin position="37"/>
        <end position="166"/>
    </location>
</feature>
<protein>
    <recommendedName>
        <fullName evidence="9">VTT domain-containing protein</fullName>
    </recommendedName>
</protein>
<evidence type="ECO:0000256" key="2">
    <source>
        <dbReference type="ARBA" id="ARBA00010792"/>
    </source>
</evidence>
<proteinExistence type="inferred from homology"/>
<feature type="transmembrane region" description="Helical" evidence="8">
    <location>
        <begin position="372"/>
        <end position="392"/>
    </location>
</feature>
<name>A0ABP6TAE8_9ACTN</name>
<reference evidence="11" key="1">
    <citation type="journal article" date="2019" name="Int. J. Syst. Evol. Microbiol.">
        <title>The Global Catalogue of Microorganisms (GCM) 10K type strain sequencing project: providing services to taxonomists for standard genome sequencing and annotation.</title>
        <authorList>
            <consortium name="The Broad Institute Genomics Platform"/>
            <consortium name="The Broad Institute Genome Sequencing Center for Infectious Disease"/>
            <person name="Wu L."/>
            <person name="Ma J."/>
        </authorList>
    </citation>
    <scope>NUCLEOTIDE SEQUENCE [LARGE SCALE GENOMIC DNA]</scope>
    <source>
        <strain evidence="11">JCM 9458</strain>
    </source>
</reference>
<evidence type="ECO:0000256" key="8">
    <source>
        <dbReference type="SAM" id="Phobius"/>
    </source>
</evidence>
<dbReference type="InterPro" id="IPR032816">
    <property type="entry name" value="VTT_dom"/>
</dbReference>
<evidence type="ECO:0000259" key="9">
    <source>
        <dbReference type="Pfam" id="PF09335"/>
    </source>
</evidence>
<evidence type="ECO:0000256" key="5">
    <source>
        <dbReference type="ARBA" id="ARBA00022989"/>
    </source>
</evidence>
<evidence type="ECO:0000256" key="6">
    <source>
        <dbReference type="ARBA" id="ARBA00023136"/>
    </source>
</evidence>
<feature type="transmembrane region" description="Helical" evidence="8">
    <location>
        <begin position="271"/>
        <end position="297"/>
    </location>
</feature>
<feature type="transmembrane region" description="Helical" evidence="8">
    <location>
        <begin position="340"/>
        <end position="360"/>
    </location>
</feature>